<evidence type="ECO:0000256" key="5">
    <source>
        <dbReference type="ARBA" id="ARBA00023242"/>
    </source>
</evidence>
<feature type="coiled-coil region" evidence="6">
    <location>
        <begin position="131"/>
        <end position="162"/>
    </location>
</feature>
<proteinExistence type="inferred from homology"/>
<keyword evidence="6" id="KW-0175">Coiled coil</keyword>
<dbReference type="OrthoDB" id="277398at2759"/>
<dbReference type="GO" id="GO:0005730">
    <property type="term" value="C:nucleolus"/>
    <property type="evidence" value="ECO:0007669"/>
    <property type="project" value="UniProtKB-SubCell"/>
</dbReference>
<evidence type="ECO:0000256" key="6">
    <source>
        <dbReference type="SAM" id="Coils"/>
    </source>
</evidence>
<protein>
    <recommendedName>
        <fullName evidence="9">DNA-directed RNA polymerase I subunit RPA49</fullName>
    </recommendedName>
</protein>
<name>A0A9P0AXK6_BRAAE</name>
<keyword evidence="3" id="KW-0240">DNA-directed RNA polymerase</keyword>
<dbReference type="AlphaFoldDB" id="A0A9P0AXK6"/>
<gene>
    <name evidence="7" type="ORF">MELIAE_LOCUS3408</name>
</gene>
<sequence>MSVITEIYNNNNCNPVLVEFQNGKFNPGEEHNLKSGLYKTKSNKVVVGIESQKIAYTGIVSDTKLYNDYIVIHNKRTKKCRLVPVDFATLQPQLKKKRDLLDVTSSALDTSISDLNKQFGSKKTIRITEQHERLKMNIDSVKEDLEKTVADIEVDFSNQNKEDDDGVYRPKINRGASVKEDVYNFEDILPSKILDSMDAEVDHVMKNLESIEDLKFRPFVAYCLQKLRELKISDEKRKDKIKILTYIHYLLHFFSIPIKNLPKKISICENNKDINFHILDNFSSVSMQKRHRSLSMKTKAVCYALVLTLFAMDYEVNIEELSKDIKMGIKKIQEIGRVLALSQGKDKNYLTLKLPLPAVVQMSAKRKRK</sequence>
<dbReference type="PANTHER" id="PTHR14440">
    <property type="entry name" value="DNA-DIRECTED RNA POLYMERASE I SUBUNIT RPA49"/>
    <property type="match status" value="1"/>
</dbReference>
<evidence type="ECO:0000256" key="3">
    <source>
        <dbReference type="ARBA" id="ARBA00022478"/>
    </source>
</evidence>
<dbReference type="GO" id="GO:0003677">
    <property type="term" value="F:DNA binding"/>
    <property type="evidence" value="ECO:0007669"/>
    <property type="project" value="InterPro"/>
</dbReference>
<dbReference type="EMBL" id="OV121133">
    <property type="protein sequence ID" value="CAH0550636.1"/>
    <property type="molecule type" value="Genomic_DNA"/>
</dbReference>
<accession>A0A9P0AXK6</accession>
<reference evidence="7" key="1">
    <citation type="submission" date="2021-12" db="EMBL/GenBank/DDBJ databases">
        <authorList>
            <person name="King R."/>
        </authorList>
    </citation>
    <scope>NUCLEOTIDE SEQUENCE</scope>
</reference>
<evidence type="ECO:0000256" key="2">
    <source>
        <dbReference type="ARBA" id="ARBA00009430"/>
    </source>
</evidence>
<dbReference type="GO" id="GO:0006351">
    <property type="term" value="P:DNA-templated transcription"/>
    <property type="evidence" value="ECO:0007669"/>
    <property type="project" value="InterPro"/>
</dbReference>
<dbReference type="Proteomes" id="UP001154078">
    <property type="component" value="Chromosome 2"/>
</dbReference>
<keyword evidence="5" id="KW-0539">Nucleus</keyword>
<keyword evidence="4" id="KW-0804">Transcription</keyword>
<dbReference type="GO" id="GO:0000428">
    <property type="term" value="C:DNA-directed RNA polymerase complex"/>
    <property type="evidence" value="ECO:0007669"/>
    <property type="project" value="UniProtKB-KW"/>
</dbReference>
<evidence type="ECO:0000256" key="1">
    <source>
        <dbReference type="ARBA" id="ARBA00004604"/>
    </source>
</evidence>
<keyword evidence="8" id="KW-1185">Reference proteome</keyword>
<evidence type="ECO:0000313" key="7">
    <source>
        <dbReference type="EMBL" id="CAH0550636.1"/>
    </source>
</evidence>
<evidence type="ECO:0008006" key="9">
    <source>
        <dbReference type="Google" id="ProtNLM"/>
    </source>
</evidence>
<evidence type="ECO:0000313" key="8">
    <source>
        <dbReference type="Proteomes" id="UP001154078"/>
    </source>
</evidence>
<evidence type="ECO:0000256" key="4">
    <source>
        <dbReference type="ARBA" id="ARBA00023163"/>
    </source>
</evidence>
<comment type="similarity">
    <text evidence="2">Belongs to the eukaryotic RPA49/POLR1E RNA polymerase subunit family.</text>
</comment>
<dbReference type="Pfam" id="PF06870">
    <property type="entry name" value="RNA_pol_I_A49"/>
    <property type="match status" value="1"/>
</dbReference>
<dbReference type="InterPro" id="IPR009668">
    <property type="entry name" value="RNA_pol-assoc_fac_A49-like"/>
</dbReference>
<comment type="subcellular location">
    <subcellularLocation>
        <location evidence="1">Nucleus</location>
        <location evidence="1">Nucleolus</location>
    </subcellularLocation>
</comment>
<organism evidence="7 8">
    <name type="scientific">Brassicogethes aeneus</name>
    <name type="common">Rape pollen beetle</name>
    <name type="synonym">Meligethes aeneus</name>
    <dbReference type="NCBI Taxonomy" id="1431903"/>
    <lineage>
        <taxon>Eukaryota</taxon>
        <taxon>Metazoa</taxon>
        <taxon>Ecdysozoa</taxon>
        <taxon>Arthropoda</taxon>
        <taxon>Hexapoda</taxon>
        <taxon>Insecta</taxon>
        <taxon>Pterygota</taxon>
        <taxon>Neoptera</taxon>
        <taxon>Endopterygota</taxon>
        <taxon>Coleoptera</taxon>
        <taxon>Polyphaga</taxon>
        <taxon>Cucujiformia</taxon>
        <taxon>Nitidulidae</taxon>
        <taxon>Meligethinae</taxon>
        <taxon>Brassicogethes</taxon>
    </lineage>
</organism>